<dbReference type="AlphaFoldDB" id="A0A2N9GDL4"/>
<dbReference type="PANTHER" id="PTHR43713:SF3">
    <property type="entry name" value="GLUTAMATE-1-SEMIALDEHYDE 2,1-AMINOMUTASE 1, CHLOROPLASTIC-RELATED"/>
    <property type="match status" value="1"/>
</dbReference>
<proteinExistence type="predicted"/>
<comment type="catalytic activity">
    <reaction evidence="1">
        <text>(S)-4-amino-5-oxopentanoate = 5-aminolevulinate</text>
        <dbReference type="Rhea" id="RHEA:14265"/>
        <dbReference type="ChEBI" id="CHEBI:57501"/>
        <dbReference type="ChEBI" id="CHEBI:356416"/>
        <dbReference type="EC" id="5.4.3.8"/>
    </reaction>
</comment>
<name>A0A2N9GDL4_FAGSY</name>
<dbReference type="GO" id="GO:0042286">
    <property type="term" value="F:glutamate-1-semialdehyde 2,1-aminomutase activity"/>
    <property type="evidence" value="ECO:0007669"/>
    <property type="project" value="UniProtKB-EC"/>
</dbReference>
<dbReference type="Pfam" id="PF00202">
    <property type="entry name" value="Aminotran_3"/>
    <property type="match status" value="1"/>
</dbReference>
<protein>
    <recommendedName>
        <fullName evidence="5">Glutamate-1-semialdehyde 2,1-aminomutase</fullName>
    </recommendedName>
</protein>
<dbReference type="InterPro" id="IPR005814">
    <property type="entry name" value="Aminotrans_3"/>
</dbReference>
<gene>
    <name evidence="4" type="ORF">FSB_LOCUS25525</name>
</gene>
<dbReference type="PANTHER" id="PTHR43713">
    <property type="entry name" value="GLUTAMATE-1-SEMIALDEHYDE 2,1-AMINOMUTASE"/>
    <property type="match status" value="1"/>
</dbReference>
<dbReference type="InterPro" id="IPR015421">
    <property type="entry name" value="PyrdxlP-dep_Trfase_major"/>
</dbReference>
<dbReference type="GO" id="GO:0030170">
    <property type="term" value="F:pyridoxal phosphate binding"/>
    <property type="evidence" value="ECO:0007669"/>
    <property type="project" value="InterPro"/>
</dbReference>
<dbReference type="InterPro" id="IPR015422">
    <property type="entry name" value="PyrdxlP-dep_Trfase_small"/>
</dbReference>
<evidence type="ECO:0000256" key="1">
    <source>
        <dbReference type="ARBA" id="ARBA00001579"/>
    </source>
</evidence>
<dbReference type="InterPro" id="IPR015424">
    <property type="entry name" value="PyrdxlP-dep_Trfase"/>
</dbReference>
<dbReference type="EMBL" id="OIVN01001783">
    <property type="protein sequence ID" value="SPC97643.1"/>
    <property type="molecule type" value="Genomic_DNA"/>
</dbReference>
<dbReference type="Gene3D" id="3.40.640.10">
    <property type="entry name" value="Type I PLP-dependent aspartate aminotransferase-like (Major domain)"/>
    <property type="match status" value="1"/>
</dbReference>
<dbReference type="PROSITE" id="PS00600">
    <property type="entry name" value="AA_TRANSFER_CLASS_3"/>
    <property type="match status" value="1"/>
</dbReference>
<comment type="cofactor">
    <cofactor evidence="2">
        <name>pyridoxal 5'-phosphate</name>
        <dbReference type="ChEBI" id="CHEBI:597326"/>
    </cofactor>
</comment>
<dbReference type="GO" id="GO:0009507">
    <property type="term" value="C:chloroplast"/>
    <property type="evidence" value="ECO:0007669"/>
    <property type="project" value="TreeGrafter"/>
</dbReference>
<keyword evidence="3" id="KW-0663">Pyridoxal phosphate</keyword>
<dbReference type="Gene3D" id="3.90.1150.10">
    <property type="entry name" value="Aspartate Aminotransferase, domain 1"/>
    <property type="match status" value="1"/>
</dbReference>
<sequence>MAVSLDEKKKNYTLQKSEEAFAAAKVQLITIEHLACVVLDLIPGGVNSPARAFKSVGGQAYYNGFCQGIRMWDIDGNEYIDYVLAAFAETMKKGTSFGAPCTEACMGVLRLARSFTGKERIIKFEGCYHCHADPFLFKAGSGVATLGLPDSPGEIAGIILEPVVGNSGFIAPKPEFLNAIRKITKEDGALLIFDEVMTGFRLSYGGAQEYFGITPDLSTLGKVIGGGLLVGNIFISK</sequence>
<evidence type="ECO:0008006" key="5">
    <source>
        <dbReference type="Google" id="ProtNLM"/>
    </source>
</evidence>
<dbReference type="GO" id="GO:0008483">
    <property type="term" value="F:transaminase activity"/>
    <property type="evidence" value="ECO:0007669"/>
    <property type="project" value="InterPro"/>
</dbReference>
<organism evidence="4">
    <name type="scientific">Fagus sylvatica</name>
    <name type="common">Beechnut</name>
    <dbReference type="NCBI Taxonomy" id="28930"/>
    <lineage>
        <taxon>Eukaryota</taxon>
        <taxon>Viridiplantae</taxon>
        <taxon>Streptophyta</taxon>
        <taxon>Embryophyta</taxon>
        <taxon>Tracheophyta</taxon>
        <taxon>Spermatophyta</taxon>
        <taxon>Magnoliopsida</taxon>
        <taxon>eudicotyledons</taxon>
        <taxon>Gunneridae</taxon>
        <taxon>Pentapetalae</taxon>
        <taxon>rosids</taxon>
        <taxon>fabids</taxon>
        <taxon>Fagales</taxon>
        <taxon>Fagaceae</taxon>
        <taxon>Fagus</taxon>
    </lineage>
</organism>
<dbReference type="SUPFAM" id="SSF53383">
    <property type="entry name" value="PLP-dependent transferases"/>
    <property type="match status" value="1"/>
</dbReference>
<evidence type="ECO:0000313" key="4">
    <source>
        <dbReference type="EMBL" id="SPC97643.1"/>
    </source>
</evidence>
<evidence type="ECO:0000256" key="2">
    <source>
        <dbReference type="ARBA" id="ARBA00001933"/>
    </source>
</evidence>
<reference evidence="4" key="1">
    <citation type="submission" date="2018-02" db="EMBL/GenBank/DDBJ databases">
        <authorList>
            <person name="Cohen D.B."/>
            <person name="Kent A.D."/>
        </authorList>
    </citation>
    <scope>NUCLEOTIDE SEQUENCE</scope>
</reference>
<accession>A0A2N9GDL4</accession>
<dbReference type="InterPro" id="IPR049704">
    <property type="entry name" value="Aminotrans_3_PPA_site"/>
</dbReference>
<evidence type="ECO:0000256" key="3">
    <source>
        <dbReference type="ARBA" id="ARBA00022898"/>
    </source>
</evidence>